<dbReference type="AlphaFoldDB" id="A0A7R9IAB2"/>
<feature type="transmembrane region" description="Helical" evidence="1">
    <location>
        <begin position="16"/>
        <end position="38"/>
    </location>
</feature>
<keyword evidence="1" id="KW-0812">Transmembrane</keyword>
<proteinExistence type="predicted"/>
<evidence type="ECO:0000313" key="2">
    <source>
        <dbReference type="EMBL" id="CAD7451225.1"/>
    </source>
</evidence>
<feature type="transmembrane region" description="Helical" evidence="1">
    <location>
        <begin position="50"/>
        <end position="79"/>
    </location>
</feature>
<feature type="transmembrane region" description="Helical" evidence="1">
    <location>
        <begin position="85"/>
        <end position="111"/>
    </location>
</feature>
<dbReference type="EMBL" id="OD587482">
    <property type="protein sequence ID" value="CAD7451225.1"/>
    <property type="molecule type" value="Genomic_DNA"/>
</dbReference>
<keyword evidence="1" id="KW-0472">Membrane</keyword>
<evidence type="ECO:0000256" key="1">
    <source>
        <dbReference type="SAM" id="Phobius"/>
    </source>
</evidence>
<name>A0A7R9IAB2_9NEOP</name>
<organism evidence="2">
    <name type="scientific">Timema bartmani</name>
    <dbReference type="NCBI Taxonomy" id="61472"/>
    <lineage>
        <taxon>Eukaryota</taxon>
        <taxon>Metazoa</taxon>
        <taxon>Ecdysozoa</taxon>
        <taxon>Arthropoda</taxon>
        <taxon>Hexapoda</taxon>
        <taxon>Insecta</taxon>
        <taxon>Pterygota</taxon>
        <taxon>Neoptera</taxon>
        <taxon>Polyneoptera</taxon>
        <taxon>Phasmatodea</taxon>
        <taxon>Timematodea</taxon>
        <taxon>Timematoidea</taxon>
        <taxon>Timematidae</taxon>
        <taxon>Timema</taxon>
    </lineage>
</organism>
<gene>
    <name evidence="2" type="ORF">TBIB3V08_LOCUS13494</name>
</gene>
<sequence length="124" mass="13405">MLTGVTSLEMVVVHTLAHLVVIVAKNVLLLSLLFLILFHLPTPLNLIWTLLILTVQGLCGSAFVLLVACMCQSVLTGLLFVGTGLLVACMCQSVLTGLLFLSFSLYISLLFTGKRQTSALQTQR</sequence>
<accession>A0A7R9IAB2</accession>
<protein>
    <submittedName>
        <fullName evidence="2">Uncharacterized protein</fullName>
    </submittedName>
</protein>
<keyword evidence="1" id="KW-1133">Transmembrane helix</keyword>
<reference evidence="2" key="1">
    <citation type="submission" date="2020-11" db="EMBL/GenBank/DDBJ databases">
        <authorList>
            <person name="Tran Van P."/>
        </authorList>
    </citation>
    <scope>NUCLEOTIDE SEQUENCE</scope>
</reference>